<proteinExistence type="predicted"/>
<dbReference type="Proteomes" id="UP001611075">
    <property type="component" value="Unassembled WGS sequence"/>
</dbReference>
<gene>
    <name evidence="2" type="ORF">ACH4OY_14925</name>
</gene>
<organism evidence="2 3">
    <name type="scientific">Micromonospora rubida</name>
    <dbReference type="NCBI Taxonomy" id="2697657"/>
    <lineage>
        <taxon>Bacteria</taxon>
        <taxon>Bacillati</taxon>
        <taxon>Actinomycetota</taxon>
        <taxon>Actinomycetes</taxon>
        <taxon>Micromonosporales</taxon>
        <taxon>Micromonosporaceae</taxon>
        <taxon>Micromonospora</taxon>
    </lineage>
</organism>
<evidence type="ECO:0000313" key="3">
    <source>
        <dbReference type="Proteomes" id="UP001611075"/>
    </source>
</evidence>
<sequence>MVRQFHNLRADSMPDRSHEAVTADIRRGAELIEPGLDSFIADERAGTAAVQ</sequence>
<evidence type="ECO:0000256" key="1">
    <source>
        <dbReference type="SAM" id="MobiDB-lite"/>
    </source>
</evidence>
<keyword evidence="3" id="KW-1185">Reference proteome</keyword>
<dbReference type="EMBL" id="JBIRPU010000008">
    <property type="protein sequence ID" value="MFI0793962.1"/>
    <property type="molecule type" value="Genomic_DNA"/>
</dbReference>
<reference evidence="2 3" key="1">
    <citation type="submission" date="2024-10" db="EMBL/GenBank/DDBJ databases">
        <title>The Natural Products Discovery Center: Release of the First 8490 Sequenced Strains for Exploring Actinobacteria Biosynthetic Diversity.</title>
        <authorList>
            <person name="Kalkreuter E."/>
            <person name="Kautsar S.A."/>
            <person name="Yang D."/>
            <person name="Bader C.D."/>
            <person name="Teijaro C.N."/>
            <person name="Fluegel L."/>
            <person name="Davis C.M."/>
            <person name="Simpson J.R."/>
            <person name="Lauterbach L."/>
            <person name="Steele A.D."/>
            <person name="Gui C."/>
            <person name="Meng S."/>
            <person name="Li G."/>
            <person name="Viehrig K."/>
            <person name="Ye F."/>
            <person name="Su P."/>
            <person name="Kiefer A.F."/>
            <person name="Nichols A."/>
            <person name="Cepeda A.J."/>
            <person name="Yan W."/>
            <person name="Fan B."/>
            <person name="Jiang Y."/>
            <person name="Adhikari A."/>
            <person name="Zheng C.-J."/>
            <person name="Schuster L."/>
            <person name="Cowan T.M."/>
            <person name="Smanski M.J."/>
            <person name="Chevrette M.G."/>
            <person name="De Carvalho L.P.S."/>
            <person name="Shen B."/>
        </authorList>
    </citation>
    <scope>NUCLEOTIDE SEQUENCE [LARGE SCALE GENOMIC DNA]</scope>
    <source>
        <strain evidence="2 3">NPDC021253</strain>
    </source>
</reference>
<dbReference type="RefSeq" id="WP_396679849.1">
    <property type="nucleotide sequence ID" value="NZ_JBIRPU010000008.1"/>
</dbReference>
<feature type="compositionally biased region" description="Basic and acidic residues" evidence="1">
    <location>
        <begin position="8"/>
        <end position="21"/>
    </location>
</feature>
<comment type="caution">
    <text evidence="2">The sequence shown here is derived from an EMBL/GenBank/DDBJ whole genome shotgun (WGS) entry which is preliminary data.</text>
</comment>
<name>A0ABW7SMM2_9ACTN</name>
<feature type="region of interest" description="Disordered" evidence="1">
    <location>
        <begin position="1"/>
        <end position="21"/>
    </location>
</feature>
<evidence type="ECO:0000313" key="2">
    <source>
        <dbReference type="EMBL" id="MFI0793962.1"/>
    </source>
</evidence>
<protein>
    <submittedName>
        <fullName evidence="2">Uncharacterized protein</fullName>
    </submittedName>
</protein>
<accession>A0ABW7SMM2</accession>